<name>A0ABN9PYK4_9DINO</name>
<feature type="non-terminal residue" evidence="3">
    <location>
        <position position="429"/>
    </location>
</feature>
<keyword evidence="1" id="KW-0175">Coiled coil</keyword>
<sequence length="429" mass="45229">ATTIPLGGEPAWHRRADSQSAHARVLLRLGKAAELLRAHHSAQPRMRGLLAGLGLAASKRTPLSSLGRGRHAGADKVGTQRVADAARVAAKDWQSRKPAPPAREMGQRRSQRGGQQPAGPGGPSYAEMAKRFLPSPSAGATAPAGDAPVPPPVDAGPQQELTPLQQELRHWRERGATAHRYGAEQDVAECDRQIQVLEQAAQAARPRAVRVQAAADSQRAGAAKLQAATEDLAEARRAVQHFECEAAQAQQALRQADAALAAAQAEAAPVAAPPAAAPLTEAGVAAAFDTLAAAIAVLQQQVGQPAEAAEARPPRLSSSFALSSPPRCVGPLWRPLLVVRRRPRAVPAPPRLPLRLAQAMLAMLAELLAMQSRTLPGALQRLASRRQPGRTGAPPLPRRCRQSASTGARTDRSRREVAAAHLAAEARRQ</sequence>
<evidence type="ECO:0000256" key="2">
    <source>
        <dbReference type="SAM" id="MobiDB-lite"/>
    </source>
</evidence>
<feature type="compositionally biased region" description="Low complexity" evidence="2">
    <location>
        <begin position="134"/>
        <end position="147"/>
    </location>
</feature>
<organism evidence="3 4">
    <name type="scientific">Prorocentrum cordatum</name>
    <dbReference type="NCBI Taxonomy" id="2364126"/>
    <lineage>
        <taxon>Eukaryota</taxon>
        <taxon>Sar</taxon>
        <taxon>Alveolata</taxon>
        <taxon>Dinophyceae</taxon>
        <taxon>Prorocentrales</taxon>
        <taxon>Prorocentraceae</taxon>
        <taxon>Prorocentrum</taxon>
    </lineage>
</organism>
<dbReference type="EMBL" id="CAUYUJ010001936">
    <property type="protein sequence ID" value="CAK0798399.1"/>
    <property type="molecule type" value="Genomic_DNA"/>
</dbReference>
<feature type="compositionally biased region" description="Basic and acidic residues" evidence="2">
    <location>
        <begin position="409"/>
        <end position="429"/>
    </location>
</feature>
<keyword evidence="4" id="KW-1185">Reference proteome</keyword>
<comment type="caution">
    <text evidence="3">The sequence shown here is derived from an EMBL/GenBank/DDBJ whole genome shotgun (WGS) entry which is preliminary data.</text>
</comment>
<feature type="coiled-coil region" evidence="1">
    <location>
        <begin position="225"/>
        <end position="266"/>
    </location>
</feature>
<reference evidence="3" key="1">
    <citation type="submission" date="2023-10" db="EMBL/GenBank/DDBJ databases">
        <authorList>
            <person name="Chen Y."/>
            <person name="Shah S."/>
            <person name="Dougan E. K."/>
            <person name="Thang M."/>
            <person name="Chan C."/>
        </authorList>
    </citation>
    <scope>NUCLEOTIDE SEQUENCE [LARGE SCALE GENOMIC DNA]</scope>
</reference>
<feature type="non-terminal residue" evidence="3">
    <location>
        <position position="1"/>
    </location>
</feature>
<proteinExistence type="predicted"/>
<evidence type="ECO:0000256" key="1">
    <source>
        <dbReference type="SAM" id="Coils"/>
    </source>
</evidence>
<feature type="region of interest" description="Disordered" evidence="2">
    <location>
        <begin position="62"/>
        <end position="158"/>
    </location>
</feature>
<dbReference type="Proteomes" id="UP001189429">
    <property type="component" value="Unassembled WGS sequence"/>
</dbReference>
<feature type="region of interest" description="Disordered" evidence="2">
    <location>
        <begin position="385"/>
        <end position="429"/>
    </location>
</feature>
<evidence type="ECO:0000313" key="3">
    <source>
        <dbReference type="EMBL" id="CAK0798399.1"/>
    </source>
</evidence>
<accession>A0ABN9PYK4</accession>
<evidence type="ECO:0000313" key="4">
    <source>
        <dbReference type="Proteomes" id="UP001189429"/>
    </source>
</evidence>
<protein>
    <submittedName>
        <fullName evidence="3">Uncharacterized protein</fullName>
    </submittedName>
</protein>
<gene>
    <name evidence="3" type="ORF">PCOR1329_LOCUS7167</name>
</gene>